<keyword evidence="4" id="KW-1185">Reference proteome</keyword>
<keyword evidence="2" id="KW-0193">Cuticle</keyword>
<dbReference type="PANTHER" id="PTHR10380">
    <property type="entry name" value="CUTICLE PROTEIN"/>
    <property type="match status" value="1"/>
</dbReference>
<dbReference type="PRINTS" id="PR00947">
    <property type="entry name" value="CUTICLE"/>
</dbReference>
<dbReference type="OrthoDB" id="6348134at2759"/>
<dbReference type="GO" id="GO:0062129">
    <property type="term" value="C:chitin-based extracellular matrix"/>
    <property type="evidence" value="ECO:0007669"/>
    <property type="project" value="TreeGrafter"/>
</dbReference>
<dbReference type="InParanoid" id="A0A6J1WJM2"/>
<dbReference type="AlphaFoldDB" id="A0A6J1WJM2"/>
<dbReference type="GeneID" id="113511886"/>
<dbReference type="InterPro" id="IPR000618">
    <property type="entry name" value="Insect_cuticle"/>
</dbReference>
<dbReference type="GO" id="GO:0008010">
    <property type="term" value="F:structural constituent of chitin-based larval cuticle"/>
    <property type="evidence" value="ECO:0007669"/>
    <property type="project" value="TreeGrafter"/>
</dbReference>
<gene>
    <name evidence="5" type="primary">LOC113511886</name>
</gene>
<sequence length="160" mass="18155">MELFKILFFVMPWLSECRVLWAPRQARLSSAASIPSYYYTNIDGYPGTYSFGYDTYDAATGNTQFRTEERYPNGTVVGSYGYVDPRGRAQSFTYIADEKGYRLISKVPKSTTTQSAKGNLVDVPTEPSITWTRPKKNKNKVVGSYLVKLPIKTNDYNLPQ</sequence>
<evidence type="ECO:0000256" key="1">
    <source>
        <dbReference type="ARBA" id="ARBA00022729"/>
    </source>
</evidence>
<accession>A0A6J1WJM2</accession>
<dbReference type="PROSITE" id="PS51155">
    <property type="entry name" value="CHIT_BIND_RR_2"/>
    <property type="match status" value="1"/>
</dbReference>
<keyword evidence="1 3" id="KW-0732">Signal</keyword>
<evidence type="ECO:0000313" key="4">
    <source>
        <dbReference type="Proteomes" id="UP001652740"/>
    </source>
</evidence>
<evidence type="ECO:0000313" key="5">
    <source>
        <dbReference type="RefSeq" id="XP_026751411.2"/>
    </source>
</evidence>
<feature type="signal peptide" evidence="3">
    <location>
        <begin position="1"/>
        <end position="17"/>
    </location>
</feature>
<reference evidence="5" key="1">
    <citation type="submission" date="2025-08" db="UniProtKB">
        <authorList>
            <consortium name="RefSeq"/>
        </authorList>
    </citation>
    <scope>IDENTIFICATION</scope>
    <source>
        <tissue evidence="5">Whole larvae</tissue>
    </source>
</reference>
<dbReference type="RefSeq" id="XP_026751411.2">
    <property type="nucleotide sequence ID" value="XM_026895610.3"/>
</dbReference>
<organism evidence="4 5">
    <name type="scientific">Galleria mellonella</name>
    <name type="common">Greater wax moth</name>
    <dbReference type="NCBI Taxonomy" id="7137"/>
    <lineage>
        <taxon>Eukaryota</taxon>
        <taxon>Metazoa</taxon>
        <taxon>Ecdysozoa</taxon>
        <taxon>Arthropoda</taxon>
        <taxon>Hexapoda</taxon>
        <taxon>Insecta</taxon>
        <taxon>Pterygota</taxon>
        <taxon>Neoptera</taxon>
        <taxon>Endopterygota</taxon>
        <taxon>Lepidoptera</taxon>
        <taxon>Glossata</taxon>
        <taxon>Ditrysia</taxon>
        <taxon>Pyraloidea</taxon>
        <taxon>Pyralidae</taxon>
        <taxon>Galleriinae</taxon>
        <taxon>Galleria</taxon>
    </lineage>
</organism>
<dbReference type="CTD" id="100379332"/>
<evidence type="ECO:0000256" key="2">
    <source>
        <dbReference type="PROSITE-ProRule" id="PRU00497"/>
    </source>
</evidence>
<dbReference type="Pfam" id="PF00379">
    <property type="entry name" value="Chitin_bind_4"/>
    <property type="match status" value="1"/>
</dbReference>
<dbReference type="PANTHER" id="PTHR10380:SF224">
    <property type="entry name" value="CUTICULAR PROTEIN 12A"/>
    <property type="match status" value="1"/>
</dbReference>
<protein>
    <submittedName>
        <fullName evidence="5">Uncharacterized protein LOC113511886</fullName>
    </submittedName>
</protein>
<name>A0A6J1WJM2_GALME</name>
<dbReference type="KEGG" id="gmw:113511886"/>
<dbReference type="Proteomes" id="UP001652740">
    <property type="component" value="Unplaced"/>
</dbReference>
<proteinExistence type="predicted"/>
<feature type="chain" id="PRO_5027096946" evidence="3">
    <location>
        <begin position="18"/>
        <end position="160"/>
    </location>
</feature>
<dbReference type="InterPro" id="IPR050468">
    <property type="entry name" value="Cuticle_Struct_Prot"/>
</dbReference>
<evidence type="ECO:0000256" key="3">
    <source>
        <dbReference type="SAM" id="SignalP"/>
    </source>
</evidence>